<dbReference type="GO" id="GO:0019427">
    <property type="term" value="P:acetyl-CoA biosynthetic process from acetate"/>
    <property type="evidence" value="ECO:0007669"/>
    <property type="project" value="InterPro"/>
</dbReference>
<dbReference type="InterPro" id="IPR045851">
    <property type="entry name" value="AMP-bd_C_sf"/>
</dbReference>
<evidence type="ECO:0000259" key="7">
    <source>
        <dbReference type="Pfam" id="PF13193"/>
    </source>
</evidence>
<evidence type="ECO:0000256" key="1">
    <source>
        <dbReference type="ARBA" id="ARBA00006432"/>
    </source>
</evidence>
<dbReference type="NCBIfam" id="NF001208">
    <property type="entry name" value="PRK00174.1"/>
    <property type="match status" value="1"/>
</dbReference>
<feature type="domain" description="Acetyl-coenzyme A synthetase N-terminal" evidence="8">
    <location>
        <begin position="1"/>
        <end position="39"/>
    </location>
</feature>
<dbReference type="OrthoDB" id="1706066at2759"/>
<evidence type="ECO:0000313" key="10">
    <source>
        <dbReference type="Proteomes" id="UP001149090"/>
    </source>
</evidence>
<feature type="domain" description="AMP-dependent synthetase/ligase" evidence="6">
    <location>
        <begin position="42"/>
        <end position="427"/>
    </location>
</feature>
<dbReference type="Gene3D" id="3.40.50.12780">
    <property type="entry name" value="N-terminal domain of ligase-like"/>
    <property type="match status" value="1"/>
</dbReference>
<evidence type="ECO:0000259" key="6">
    <source>
        <dbReference type="Pfam" id="PF00501"/>
    </source>
</evidence>
<organism evidence="9 10">
    <name type="scientific">Anaeramoeba ignava</name>
    <name type="common">Anaerobic marine amoeba</name>
    <dbReference type="NCBI Taxonomy" id="1746090"/>
    <lineage>
        <taxon>Eukaryota</taxon>
        <taxon>Metamonada</taxon>
        <taxon>Anaeramoebidae</taxon>
        <taxon>Anaeramoeba</taxon>
    </lineage>
</organism>
<dbReference type="InterPro" id="IPR025110">
    <property type="entry name" value="AMP-bd_C"/>
</dbReference>
<dbReference type="Gene3D" id="3.30.300.30">
    <property type="match status" value="1"/>
</dbReference>
<evidence type="ECO:0000256" key="5">
    <source>
        <dbReference type="RuleBase" id="RU361147"/>
    </source>
</evidence>
<evidence type="ECO:0000259" key="8">
    <source>
        <dbReference type="Pfam" id="PF16177"/>
    </source>
</evidence>
<accession>A0A9Q0RFE1</accession>
<comment type="catalytic activity">
    <reaction evidence="5">
        <text>acetate + ATP + CoA = acetyl-CoA + AMP + diphosphate</text>
        <dbReference type="Rhea" id="RHEA:23176"/>
        <dbReference type="ChEBI" id="CHEBI:30089"/>
        <dbReference type="ChEBI" id="CHEBI:30616"/>
        <dbReference type="ChEBI" id="CHEBI:33019"/>
        <dbReference type="ChEBI" id="CHEBI:57287"/>
        <dbReference type="ChEBI" id="CHEBI:57288"/>
        <dbReference type="ChEBI" id="CHEBI:456215"/>
        <dbReference type="EC" id="6.2.1.1"/>
    </reaction>
</comment>
<keyword evidence="4 5" id="KW-0067">ATP-binding</keyword>
<reference evidence="9" key="1">
    <citation type="submission" date="2022-10" db="EMBL/GenBank/DDBJ databases">
        <title>Novel sulphate-reducing endosymbionts in the free-living metamonad Anaeramoeba.</title>
        <authorList>
            <person name="Jerlstrom-Hultqvist J."/>
            <person name="Cepicka I."/>
            <person name="Gallot-Lavallee L."/>
            <person name="Salas-Leiva D."/>
            <person name="Curtis B.A."/>
            <person name="Zahonova K."/>
            <person name="Pipaliya S."/>
            <person name="Dacks J."/>
            <person name="Roger A.J."/>
        </authorList>
    </citation>
    <scope>NUCLEOTIDE SEQUENCE</scope>
    <source>
        <strain evidence="9">BMAN</strain>
    </source>
</reference>
<dbReference type="PROSITE" id="PS00455">
    <property type="entry name" value="AMP_BINDING"/>
    <property type="match status" value="1"/>
</dbReference>
<dbReference type="InterPro" id="IPR020845">
    <property type="entry name" value="AMP-binding_CS"/>
</dbReference>
<dbReference type="GO" id="GO:0005524">
    <property type="term" value="F:ATP binding"/>
    <property type="evidence" value="ECO:0007669"/>
    <property type="project" value="UniProtKB-UniRule"/>
</dbReference>
<dbReference type="Pfam" id="PF13193">
    <property type="entry name" value="AMP-binding_C"/>
    <property type="match status" value="1"/>
</dbReference>
<gene>
    <name evidence="9" type="ORF">M0811_04499</name>
</gene>
<dbReference type="NCBIfam" id="TIGR02188">
    <property type="entry name" value="Ac_CoA_lig_AcsA"/>
    <property type="match status" value="1"/>
</dbReference>
<evidence type="ECO:0000256" key="3">
    <source>
        <dbReference type="ARBA" id="ARBA00022741"/>
    </source>
</evidence>
<dbReference type="OMA" id="TVHTKKI"/>
<feature type="domain" description="AMP-binding enzyme C-terminal" evidence="7">
    <location>
        <begin position="489"/>
        <end position="573"/>
    </location>
</feature>
<keyword evidence="10" id="KW-1185">Reference proteome</keyword>
<dbReference type="GO" id="GO:0016208">
    <property type="term" value="F:AMP binding"/>
    <property type="evidence" value="ECO:0007669"/>
    <property type="project" value="InterPro"/>
</dbReference>
<evidence type="ECO:0000313" key="9">
    <source>
        <dbReference type="EMBL" id="KAJ5078776.1"/>
    </source>
</evidence>
<evidence type="ECO:0000256" key="4">
    <source>
        <dbReference type="ARBA" id="ARBA00022840"/>
    </source>
</evidence>
<comment type="similarity">
    <text evidence="1 5">Belongs to the ATP-dependent AMP-binding enzyme family.</text>
</comment>
<protein>
    <recommendedName>
        <fullName evidence="5">Acetyl-coenzyme A synthetase</fullName>
        <ecNumber evidence="5">6.2.1.1</ecNumber>
    </recommendedName>
</protein>
<dbReference type="InterPro" id="IPR032387">
    <property type="entry name" value="ACAS_N"/>
</dbReference>
<dbReference type="InterPro" id="IPR011904">
    <property type="entry name" value="Ac_CoA_lig"/>
</dbReference>
<dbReference type="Pfam" id="PF16177">
    <property type="entry name" value="ACAS_N"/>
    <property type="match status" value="1"/>
</dbReference>
<dbReference type="PANTHER" id="PTHR24095:SF14">
    <property type="entry name" value="ACETYL-COENZYME A SYNTHETASE 1"/>
    <property type="match status" value="1"/>
</dbReference>
<name>A0A9Q0RFE1_ANAIG</name>
<dbReference type="InterPro" id="IPR000873">
    <property type="entry name" value="AMP-dep_synth/lig_dom"/>
</dbReference>
<dbReference type="SUPFAM" id="SSF56801">
    <property type="entry name" value="Acetyl-CoA synthetase-like"/>
    <property type="match status" value="1"/>
</dbReference>
<dbReference type="PANTHER" id="PTHR24095">
    <property type="entry name" value="ACETYL-COENZYME A SYNTHETASE"/>
    <property type="match status" value="1"/>
</dbReference>
<dbReference type="EMBL" id="JAPDFW010000044">
    <property type="protein sequence ID" value="KAJ5078776.1"/>
    <property type="molecule type" value="Genomic_DNA"/>
</dbReference>
<dbReference type="Proteomes" id="UP001149090">
    <property type="component" value="Unassembled WGS sequence"/>
</dbReference>
<sequence>MAKKYLTWFKNYQKIQSGNFEKGNIEWFIGGKLNACFNCVDRHLPKKANQIALIYEQEEPDQTEKITYQEMKEKVCQTANLLKSLGVKKGDPVAIYMPTCPAAIYTMLACTRIGAIHNVVFGGFSANALRERLIDCKTRIIFTSNHSIRKGRRIFLKKMVDEAIKDLDFIDHVVVHKLTESEEDFHEEKDKWYEESIAKESKECLIEEMDSESPLFMLYTSGSTGQPKGIIHTTGGYLVYAGMTFDYIFDYRENDIHCCVANIGWITGHTYTVYGPLLLGATTVLYEAVPIYPTVERYWQSIDKLKITSFYTSPTAIRLLMTFSDQNVIKYDLSSLRVIGSVGEPINPEAWLWYYKLVGRERCTLVDTYWQTETGGVVLTPLPGVTPLKPGSTTLPFFGISPVILDPSTGNVLTENNVTGLLAISSSWPSIARTIYSNHKQYLNVYFNQYKGFYLTGDSAFRDSDGYYWVLGRIDDVITVSGHRIGSMEIESALVSHSHCVEAAVVGIPHEIRGQAICAFCVLKDDPKKEEQKKDLDSLRISLSNQVATQISRIAFPDQIVFVNALPKTRSGKIMRRILRSILIGKTSQQDFGDTSTLLDPSVIDELIEQVKLQKKQ</sequence>
<dbReference type="GO" id="GO:0003987">
    <property type="term" value="F:acetate-CoA ligase activity"/>
    <property type="evidence" value="ECO:0007669"/>
    <property type="project" value="UniProtKB-UniRule"/>
</dbReference>
<dbReference type="Pfam" id="PF00501">
    <property type="entry name" value="AMP-binding"/>
    <property type="match status" value="1"/>
</dbReference>
<keyword evidence="2 5" id="KW-0436">Ligase</keyword>
<dbReference type="FunFam" id="3.40.50.12780:FF:000001">
    <property type="entry name" value="Acetyl-coenzyme A synthetase"/>
    <property type="match status" value="1"/>
</dbReference>
<dbReference type="EC" id="6.2.1.1" evidence="5"/>
<keyword evidence="3 5" id="KW-0547">Nucleotide-binding</keyword>
<comment type="caution">
    <text evidence="9">The sequence shown here is derived from an EMBL/GenBank/DDBJ whole genome shotgun (WGS) entry which is preliminary data.</text>
</comment>
<dbReference type="AlphaFoldDB" id="A0A9Q0RFE1"/>
<evidence type="ECO:0000256" key="2">
    <source>
        <dbReference type="ARBA" id="ARBA00022598"/>
    </source>
</evidence>
<proteinExistence type="inferred from homology"/>
<dbReference type="InterPro" id="IPR042099">
    <property type="entry name" value="ANL_N_sf"/>
</dbReference>
<dbReference type="CDD" id="cd05966">
    <property type="entry name" value="ACS"/>
    <property type="match status" value="1"/>
</dbReference>